<dbReference type="GO" id="GO:0016717">
    <property type="term" value="F:oxidoreductase activity, acting on paired donors, with oxidation of a pair of donors resulting in the reduction of molecular oxygen to two molecules of water"/>
    <property type="evidence" value="ECO:0007669"/>
    <property type="project" value="TreeGrafter"/>
</dbReference>
<evidence type="ECO:0000256" key="1">
    <source>
        <dbReference type="ARBA" id="ARBA00004141"/>
    </source>
</evidence>
<comment type="pathway">
    <text evidence="3">Sphingolipid metabolism.</text>
</comment>
<sequence length="562" mass="63679">MDRDQILTPRQVEGMIAKGDTIVIFQDMVLKLDGWLQKHPGGKLAILHMVGRDATDEIMAYHRAPTLKSVSAFRIGRKPLGPWINMRPPIRGGVYIEYTDDEGRADGVLDNSDTEGDSLVSEPALTDASSSTSVFSSTDAGLRKRIGTPLSPCSSASVEGGDVGAMTRAEFTTSVIQADIAKDLLEYPPLDQDVQEDIVRRYRALHQAVIDEGLYQCNYWKYGQEMIRYTSLFALFLVALRYEQYCLSAVFLGGFWHQIMFTAHDAGHRAITQNFVIDSAIGVFIADFCCGLSIGWWKSSHNVHHLITNHPEHDPDIQNLALFATSPQFFKSLVSSYYDGFVFYWDRLAEFLVPIQQYTYYPIMAIARFNLYLLSWLHVLSNKSSGLGGSKAWWIRPAELAGMICYWFLFGYCLVWCSIPTWTSRILFVLISHTVLMPLHVQINLSHWGMSTVELGEGESFAQRQMRTTMDVDCPTWLDWFHGGLQFQVVHHLFPRLPRHNLRRAQTLLKEFSKETGIPYTLMGFVDGNHKVLGRLGEVGEQVKLLVRCQKDMAEKGEMGLH</sequence>
<evidence type="ECO:0000256" key="11">
    <source>
        <dbReference type="ARBA" id="ARBA00022989"/>
    </source>
</evidence>
<evidence type="ECO:0000256" key="12">
    <source>
        <dbReference type="ARBA" id="ARBA00023002"/>
    </source>
</evidence>
<dbReference type="Pfam" id="PF00487">
    <property type="entry name" value="FA_desaturase"/>
    <property type="match status" value="1"/>
</dbReference>
<keyword evidence="11 16" id="KW-1133">Transmembrane helix</keyword>
<feature type="domain" description="Cytochrome b5 heme-binding" evidence="17">
    <location>
        <begin position="4"/>
        <end position="79"/>
    </location>
</feature>
<dbReference type="PROSITE" id="PS50255">
    <property type="entry name" value="CYTOCHROME_B5_2"/>
    <property type="match status" value="1"/>
</dbReference>
<evidence type="ECO:0000256" key="2">
    <source>
        <dbReference type="ARBA" id="ARBA00004760"/>
    </source>
</evidence>
<dbReference type="SMART" id="SM01117">
    <property type="entry name" value="Cyt-b5"/>
    <property type="match status" value="1"/>
</dbReference>
<dbReference type="CDD" id="cd03506">
    <property type="entry name" value="Delta6-FADS-like"/>
    <property type="match status" value="1"/>
</dbReference>
<dbReference type="RefSeq" id="XP_051361641.1">
    <property type="nucleotide sequence ID" value="XM_051507146.1"/>
</dbReference>
<keyword evidence="14" id="KW-0443">Lipid metabolism</keyword>
<evidence type="ECO:0000256" key="13">
    <source>
        <dbReference type="ARBA" id="ARBA00023004"/>
    </source>
</evidence>
<dbReference type="InterPro" id="IPR012171">
    <property type="entry name" value="Fatty_acid_desaturase"/>
</dbReference>
<evidence type="ECO:0000256" key="3">
    <source>
        <dbReference type="ARBA" id="ARBA00004991"/>
    </source>
</evidence>
<evidence type="ECO:0000256" key="15">
    <source>
        <dbReference type="ARBA" id="ARBA00023136"/>
    </source>
</evidence>
<comment type="similarity">
    <text evidence="4">Belongs to the fatty acid desaturase type 1 family.</text>
</comment>
<keyword evidence="7" id="KW-0349">Heme</keyword>
<evidence type="ECO:0000256" key="5">
    <source>
        <dbReference type="ARBA" id="ARBA00012019"/>
    </source>
</evidence>
<dbReference type="SUPFAM" id="SSF55856">
    <property type="entry name" value="Cytochrome b5-like heme/steroid binding domain"/>
    <property type="match status" value="1"/>
</dbReference>
<dbReference type="InterPro" id="IPR001199">
    <property type="entry name" value="Cyt_B5-like_heme/steroid-bd"/>
</dbReference>
<feature type="transmembrane region" description="Helical" evidence="16">
    <location>
        <begin position="276"/>
        <end position="297"/>
    </location>
</feature>
<dbReference type="OrthoDB" id="260091at2759"/>
<evidence type="ECO:0000256" key="4">
    <source>
        <dbReference type="ARBA" id="ARBA00009295"/>
    </source>
</evidence>
<evidence type="ECO:0000313" key="19">
    <source>
        <dbReference type="Proteomes" id="UP001055219"/>
    </source>
</evidence>
<keyword evidence="9" id="KW-0479">Metal-binding</keyword>
<name>A0A9Q0BDP7_9HYPO</name>
<dbReference type="GO" id="GO:0006665">
    <property type="term" value="P:sphingolipid metabolic process"/>
    <property type="evidence" value="ECO:0007669"/>
    <property type="project" value="UniProtKB-KW"/>
</dbReference>
<evidence type="ECO:0000256" key="7">
    <source>
        <dbReference type="ARBA" id="ARBA00022617"/>
    </source>
</evidence>
<dbReference type="AlphaFoldDB" id="A0A9Q0BDP7"/>
<dbReference type="PIRSF" id="PIRSF015921">
    <property type="entry name" value="FA_sphinglp_des"/>
    <property type="match status" value="1"/>
</dbReference>
<keyword evidence="15 16" id="KW-0472">Membrane</keyword>
<feature type="transmembrane region" description="Helical" evidence="16">
    <location>
        <begin position="358"/>
        <end position="380"/>
    </location>
</feature>
<comment type="caution">
    <text evidence="18">The sequence shown here is derived from an EMBL/GenBank/DDBJ whole genome shotgun (WGS) entry which is preliminary data.</text>
</comment>
<reference evidence="18" key="2">
    <citation type="submission" date="2022-07" db="EMBL/GenBank/DDBJ databases">
        <authorList>
            <person name="Goncalves M.F.M."/>
            <person name="Hilario S."/>
            <person name="Van De Peer Y."/>
            <person name="Esteves A.C."/>
            <person name="Alves A."/>
        </authorList>
    </citation>
    <scope>NUCLEOTIDE SEQUENCE</scope>
    <source>
        <strain evidence="18">MUM 19.33</strain>
    </source>
</reference>
<evidence type="ECO:0000256" key="10">
    <source>
        <dbReference type="ARBA" id="ARBA00022919"/>
    </source>
</evidence>
<evidence type="ECO:0000256" key="9">
    <source>
        <dbReference type="ARBA" id="ARBA00022723"/>
    </source>
</evidence>
<feature type="transmembrane region" description="Helical" evidence="16">
    <location>
        <begin position="400"/>
        <end position="419"/>
    </location>
</feature>
<comment type="subcellular location">
    <subcellularLocation>
        <location evidence="1">Membrane</location>
        <topology evidence="1">Multi-pass membrane protein</topology>
    </subcellularLocation>
</comment>
<gene>
    <name evidence="18" type="ORF">J7T54_001093</name>
</gene>
<keyword evidence="10" id="KW-0746">Sphingolipid metabolism</keyword>
<dbReference type="PANTHER" id="PTHR19353:SF30">
    <property type="entry name" value="DELTA 8-(E)-SPHINGOLIPID DESATURASE"/>
    <property type="match status" value="1"/>
</dbReference>
<dbReference type="Pfam" id="PF00173">
    <property type="entry name" value="Cyt-b5"/>
    <property type="match status" value="1"/>
</dbReference>
<protein>
    <recommendedName>
        <fullName evidence="6">Delta 8-(E)-sphingolipid desaturase</fullName>
        <ecNumber evidence="5">1.14.19.18</ecNumber>
    </recommendedName>
</protein>
<dbReference type="GO" id="GO:0016020">
    <property type="term" value="C:membrane"/>
    <property type="evidence" value="ECO:0007669"/>
    <property type="project" value="UniProtKB-SubCell"/>
</dbReference>
<keyword evidence="19" id="KW-1185">Reference proteome</keyword>
<evidence type="ECO:0000259" key="17">
    <source>
        <dbReference type="PROSITE" id="PS50255"/>
    </source>
</evidence>
<keyword evidence="8 16" id="KW-0812">Transmembrane</keyword>
<organism evidence="18 19">
    <name type="scientific">Emericellopsis cladophorae</name>
    <dbReference type="NCBI Taxonomy" id="2686198"/>
    <lineage>
        <taxon>Eukaryota</taxon>
        <taxon>Fungi</taxon>
        <taxon>Dikarya</taxon>
        <taxon>Ascomycota</taxon>
        <taxon>Pezizomycotina</taxon>
        <taxon>Sordariomycetes</taxon>
        <taxon>Hypocreomycetidae</taxon>
        <taxon>Hypocreales</taxon>
        <taxon>Bionectriaceae</taxon>
        <taxon>Emericellopsis</taxon>
    </lineage>
</organism>
<comment type="pathway">
    <text evidence="2">Lipid metabolism; sphingolipid metabolism.</text>
</comment>
<dbReference type="Gene3D" id="3.10.120.10">
    <property type="entry name" value="Cytochrome b5-like heme/steroid binding domain"/>
    <property type="match status" value="1"/>
</dbReference>
<dbReference type="PANTHER" id="PTHR19353">
    <property type="entry name" value="FATTY ACID DESATURASE 2"/>
    <property type="match status" value="1"/>
</dbReference>
<dbReference type="InterPro" id="IPR036400">
    <property type="entry name" value="Cyt_B5-like_heme/steroid_sf"/>
</dbReference>
<reference evidence="18" key="1">
    <citation type="journal article" date="2021" name="J Fungi (Basel)">
        <title>Genomic and Metabolomic Analyses of the Marine Fungus Emericellopsis cladophorae: Insights into Saltwater Adaptability Mechanisms and Its Biosynthetic Potential.</title>
        <authorList>
            <person name="Goncalves M.F.M."/>
            <person name="Hilario S."/>
            <person name="Van de Peer Y."/>
            <person name="Esteves A.C."/>
            <person name="Alves A."/>
        </authorList>
    </citation>
    <scope>NUCLEOTIDE SEQUENCE</scope>
    <source>
        <strain evidence="18">MUM 19.33</strain>
    </source>
</reference>
<feature type="transmembrane region" description="Helical" evidence="16">
    <location>
        <begin position="232"/>
        <end position="256"/>
    </location>
</feature>
<evidence type="ECO:0000313" key="18">
    <source>
        <dbReference type="EMBL" id="KAI6780785.1"/>
    </source>
</evidence>
<dbReference type="GeneID" id="75827612"/>
<evidence type="ECO:0000256" key="6">
    <source>
        <dbReference type="ARBA" id="ARBA00016939"/>
    </source>
</evidence>
<keyword evidence="13" id="KW-0408">Iron</keyword>
<evidence type="ECO:0000256" key="16">
    <source>
        <dbReference type="SAM" id="Phobius"/>
    </source>
</evidence>
<dbReference type="EC" id="1.14.19.18" evidence="5"/>
<evidence type="ECO:0000256" key="14">
    <source>
        <dbReference type="ARBA" id="ARBA00023098"/>
    </source>
</evidence>
<dbReference type="GO" id="GO:0046872">
    <property type="term" value="F:metal ion binding"/>
    <property type="evidence" value="ECO:0007669"/>
    <property type="project" value="UniProtKB-KW"/>
</dbReference>
<dbReference type="InterPro" id="IPR005804">
    <property type="entry name" value="FA_desaturase_dom"/>
</dbReference>
<evidence type="ECO:0000256" key="8">
    <source>
        <dbReference type="ARBA" id="ARBA00022692"/>
    </source>
</evidence>
<accession>A0A9Q0BDP7</accession>
<keyword evidence="12" id="KW-0560">Oxidoreductase</keyword>
<dbReference type="EMBL" id="JAGIXG020000028">
    <property type="protein sequence ID" value="KAI6780785.1"/>
    <property type="molecule type" value="Genomic_DNA"/>
</dbReference>
<proteinExistence type="inferred from homology"/>
<dbReference type="Proteomes" id="UP001055219">
    <property type="component" value="Unassembled WGS sequence"/>
</dbReference>